<sequence>MNDNYQRLQLADEQRDRAEILATLAAIRSGKLKNDLRLLNFYREVPVSYGAEVLTIEENDAELLVHQVQAVVIAQEKLTVLKSSHFRRDVVASVTYVNVEKSRVILSNPGYTLVRADRRMSVRVQLGVTIKAWFAAPELEATVRGKLHDMSLTGMTMDVERNPGLPLSQKGELSIALPTGTIVIAASLLKVFERDGSCRLVFEIAPTRSEELNISQYIFQRQVEIIKELKDHPGVTT</sequence>
<organism evidence="1 2">
    <name type="scientific">Geomonas terrae</name>
    <dbReference type="NCBI Taxonomy" id="2562681"/>
    <lineage>
        <taxon>Bacteria</taxon>
        <taxon>Pseudomonadati</taxon>
        <taxon>Thermodesulfobacteriota</taxon>
        <taxon>Desulfuromonadia</taxon>
        <taxon>Geobacterales</taxon>
        <taxon>Geobacteraceae</taxon>
        <taxon>Geomonas</taxon>
    </lineage>
</organism>
<dbReference type="AlphaFoldDB" id="A0A4S1CMR0"/>
<name>A0A4S1CMR0_9BACT</name>
<dbReference type="Proteomes" id="UP000306416">
    <property type="component" value="Unassembled WGS sequence"/>
</dbReference>
<evidence type="ECO:0000313" key="2">
    <source>
        <dbReference type="Proteomes" id="UP000306416"/>
    </source>
</evidence>
<gene>
    <name evidence="1" type="ORF">E4633_03480</name>
</gene>
<protein>
    <submittedName>
        <fullName evidence="1">PilZ domain-containing protein</fullName>
    </submittedName>
</protein>
<proteinExistence type="predicted"/>
<accession>A0A4S1CMR0</accession>
<dbReference type="RefSeq" id="WP_135868863.1">
    <property type="nucleotide sequence ID" value="NZ_SRSC01000001.1"/>
</dbReference>
<evidence type="ECO:0000313" key="1">
    <source>
        <dbReference type="EMBL" id="TGU74536.1"/>
    </source>
</evidence>
<comment type="caution">
    <text evidence="1">The sequence shown here is derived from an EMBL/GenBank/DDBJ whole genome shotgun (WGS) entry which is preliminary data.</text>
</comment>
<dbReference type="Gene3D" id="2.40.10.220">
    <property type="entry name" value="predicted glycosyltransferase like domains"/>
    <property type="match status" value="1"/>
</dbReference>
<keyword evidence="2" id="KW-1185">Reference proteome</keyword>
<dbReference type="EMBL" id="SRSC01000001">
    <property type="protein sequence ID" value="TGU74536.1"/>
    <property type="molecule type" value="Genomic_DNA"/>
</dbReference>
<reference evidence="1 2" key="1">
    <citation type="submission" date="2019-04" db="EMBL/GenBank/DDBJ databases">
        <title>Geobacter oryzae sp. nov., ferric-reducing bacteria isolated from paddy soil.</title>
        <authorList>
            <person name="Xu Z."/>
            <person name="Masuda Y."/>
            <person name="Itoh H."/>
            <person name="Senoo K."/>
        </authorList>
    </citation>
    <scope>NUCLEOTIDE SEQUENCE [LARGE SCALE GENOMIC DNA]</scope>
    <source>
        <strain evidence="1 2">Red111</strain>
    </source>
</reference>